<evidence type="ECO:0000313" key="2">
    <source>
        <dbReference type="Proteomes" id="UP000078460"/>
    </source>
</evidence>
<sequence length="64" mass="7053">MTVIATSARRGSLASFENAYAVAIQLRENTGIDQFVVGTDNPLQPFRVSRCRPQHPEHLLAMVA</sequence>
<evidence type="ECO:0000313" key="1">
    <source>
        <dbReference type="EMBL" id="KZB93508.1"/>
    </source>
</evidence>
<dbReference type="RefSeq" id="WP_062125980.1">
    <property type="nucleotide sequence ID" value="NZ_CP017578.1"/>
</dbReference>
<gene>
    <name evidence="1" type="ORF">AVM11_11575</name>
</gene>
<dbReference type="AlphaFoldDB" id="A0A175XYX1"/>
<proteinExistence type="predicted"/>
<organism evidence="1 2">
    <name type="scientific">Sphingomonas melonis TY</name>
    <dbReference type="NCBI Taxonomy" id="621456"/>
    <lineage>
        <taxon>Bacteria</taxon>
        <taxon>Pseudomonadati</taxon>
        <taxon>Pseudomonadota</taxon>
        <taxon>Alphaproteobacteria</taxon>
        <taxon>Sphingomonadales</taxon>
        <taxon>Sphingomonadaceae</taxon>
        <taxon>Sphingomonas</taxon>
    </lineage>
</organism>
<protein>
    <submittedName>
        <fullName evidence="1">Uncharacterized protein</fullName>
    </submittedName>
</protein>
<dbReference type="KEGG" id="smy:BJP26_14380"/>
<dbReference type="EMBL" id="LQCK02000068">
    <property type="protein sequence ID" value="KZB93508.1"/>
    <property type="molecule type" value="Genomic_DNA"/>
</dbReference>
<name>A0A175XYX1_9SPHN</name>
<comment type="caution">
    <text evidence="1">The sequence shown here is derived from an EMBL/GenBank/DDBJ whole genome shotgun (WGS) entry which is preliminary data.</text>
</comment>
<dbReference type="OrthoDB" id="7451261at2"/>
<accession>A0A175XYX1</accession>
<reference evidence="1" key="1">
    <citation type="submission" date="2016-03" db="EMBL/GenBank/DDBJ databases">
        <title>Sphingomonas melonis TY, whole genome shotgun sequencing.</title>
        <authorList>
            <person name="Wang H."/>
            <person name="Zhu P."/>
        </authorList>
    </citation>
    <scope>NUCLEOTIDE SEQUENCE [LARGE SCALE GENOMIC DNA]</scope>
    <source>
        <strain evidence="1">TY</strain>
    </source>
</reference>
<dbReference type="Proteomes" id="UP000078460">
    <property type="component" value="Unassembled WGS sequence"/>
</dbReference>
<keyword evidence="2" id="KW-1185">Reference proteome</keyword>